<protein>
    <submittedName>
        <fullName evidence="2">Uncharacterized protein</fullName>
    </submittedName>
</protein>
<feature type="transmembrane region" description="Helical" evidence="1">
    <location>
        <begin position="76"/>
        <end position="96"/>
    </location>
</feature>
<dbReference type="AlphaFoldDB" id="A0A386JC41"/>
<sequence length="104" mass="11154">MHNIILFLTTGLSNIPDVSTEEMTNKINGAVGEVDALVSGSFYNIAVIAFLIVLVIFILCATVLKSKFAVKAAASMGCIFLAIVLFSMRFQIIGWFSHIGKGGL</sequence>
<name>A0A386JC41_CLODI</name>
<organism evidence="2">
    <name type="scientific">Clostridioides difficile</name>
    <name type="common">Peptoclostridium difficile</name>
    <dbReference type="NCBI Taxonomy" id="1496"/>
    <lineage>
        <taxon>Bacteria</taxon>
        <taxon>Bacillati</taxon>
        <taxon>Bacillota</taxon>
        <taxon>Clostridia</taxon>
        <taxon>Peptostreptococcales</taxon>
        <taxon>Peptostreptococcaceae</taxon>
        <taxon>Clostridioides</taxon>
    </lineage>
</organism>
<dbReference type="RefSeq" id="WP_021382302.1">
    <property type="nucleotide sequence ID" value="NZ_LJCL01000008.1"/>
</dbReference>
<accession>A0A386JC41</accession>
<keyword evidence="1" id="KW-1133">Transmembrane helix</keyword>
<proteinExistence type="predicted"/>
<reference evidence="2" key="1">
    <citation type="journal article" date="2018" name="Sci. Rep.">
        <title>Novel Clade C-I Clostridium difficile strains escape diagnostic tests, differ in pathogenicity potential and carry toxins on extrachromosomal elements.</title>
        <authorList>
            <person name="Ramirez-Vargas G."/>
            <person name="Lopez-Urena D."/>
            <person name="Badilla A."/>
            <person name="Orozco-Aguilar J."/>
            <person name="Murillo T."/>
            <person name="Rojas P."/>
            <person name="Riedel T."/>
            <person name="Overmann J."/>
            <person name="Gonzalez G."/>
            <person name="Chaves-Olarte E."/>
            <person name="Quesada-Gomez C."/>
            <person name="Rodriguez C."/>
        </authorList>
    </citation>
    <scope>NUCLEOTIDE SEQUENCE</scope>
    <source>
        <strain evidence="2">HSJD-312</strain>
        <plasmid evidence="2">pHSJD-312</plasmid>
    </source>
</reference>
<gene>
    <name evidence="2" type="ORF">pHSJD-312_00126</name>
</gene>
<evidence type="ECO:0000313" key="2">
    <source>
        <dbReference type="EMBL" id="AYD68747.1"/>
    </source>
</evidence>
<evidence type="ECO:0000256" key="1">
    <source>
        <dbReference type="SAM" id="Phobius"/>
    </source>
</evidence>
<dbReference type="EMBL" id="MG973074">
    <property type="protein sequence ID" value="AYD68747.1"/>
    <property type="molecule type" value="Genomic_DNA"/>
</dbReference>
<keyword evidence="1" id="KW-0472">Membrane</keyword>
<geneLocation type="plasmid" evidence="2">
    <name>pHSJD-312</name>
</geneLocation>
<keyword evidence="1" id="KW-0812">Transmembrane</keyword>
<feature type="transmembrane region" description="Helical" evidence="1">
    <location>
        <begin position="44"/>
        <end position="64"/>
    </location>
</feature>
<keyword evidence="2" id="KW-0614">Plasmid</keyword>